<evidence type="ECO:0000256" key="2">
    <source>
        <dbReference type="ARBA" id="ARBA00022801"/>
    </source>
</evidence>
<dbReference type="AlphaFoldDB" id="A0AAV9X8B5"/>
<feature type="compositionally biased region" description="Basic residues" evidence="3">
    <location>
        <begin position="36"/>
        <end position="51"/>
    </location>
</feature>
<dbReference type="PANTHER" id="PTHR13620:SF104">
    <property type="entry name" value="EXONUCLEASE 3'-5' DOMAIN-CONTAINING PROTEIN 2"/>
    <property type="match status" value="1"/>
</dbReference>
<comment type="caution">
    <text evidence="5">The sequence shown here is derived from an EMBL/GenBank/DDBJ whole genome shotgun (WGS) entry which is preliminary data.</text>
</comment>
<name>A0AAV9X8B5_9PEZI</name>
<feature type="compositionally biased region" description="Low complexity" evidence="3">
    <location>
        <begin position="52"/>
        <end position="72"/>
    </location>
</feature>
<dbReference type="SUPFAM" id="SSF53098">
    <property type="entry name" value="Ribonuclease H-like"/>
    <property type="match status" value="1"/>
</dbReference>
<evidence type="ECO:0000313" key="5">
    <source>
        <dbReference type="EMBL" id="KAK6538216.1"/>
    </source>
</evidence>
<gene>
    <name evidence="5" type="ORF">TWF694_011097</name>
</gene>
<dbReference type="GO" id="GO:0006139">
    <property type="term" value="P:nucleobase-containing compound metabolic process"/>
    <property type="evidence" value="ECO:0007669"/>
    <property type="project" value="InterPro"/>
</dbReference>
<accession>A0AAV9X8B5</accession>
<reference evidence="5 6" key="1">
    <citation type="submission" date="2019-10" db="EMBL/GenBank/DDBJ databases">
        <authorList>
            <person name="Palmer J.M."/>
        </authorList>
    </citation>
    <scope>NUCLEOTIDE SEQUENCE [LARGE SCALE GENOMIC DNA]</scope>
    <source>
        <strain evidence="5 6">TWF694</strain>
    </source>
</reference>
<keyword evidence="1" id="KW-0540">Nuclease</keyword>
<dbReference type="Proteomes" id="UP001365542">
    <property type="component" value="Unassembled WGS sequence"/>
</dbReference>
<feature type="domain" description="3'-5' exonuclease" evidence="4">
    <location>
        <begin position="287"/>
        <end position="480"/>
    </location>
</feature>
<feature type="compositionally biased region" description="Basic residues" evidence="3">
    <location>
        <begin position="14"/>
        <end position="25"/>
    </location>
</feature>
<sequence length="885" mass="99690">MDDRFYNNHILVAHHPHPHHPHAHHQPTPQTPNFPRTHHHHHQHHPHHRHSLPMTPNTPSSSNSPSQPLWNPARGIIFAPTPITPPSATSSPSSSRGFKTWTQRPDPSTQATPTAKQPTMKQPTPRTPSSVRRRTTDWAKIMNLTPDGKEKESTPSGFSVFKEDISHASTMTSEDAGPLADMSGLNEALDDIADQEVIDELLEGEETASFEDQDEDVEDPGIERVKTPDGVEIIMWKKKPIVYTDETDPHVSSLYQPNEELVDAAVEAKGHFDMKHYQNEEEAAPVLEYVTDLEEMERVAKLFEGDKVVGFDMEWHWMKRLVPPRNDKDIRYCCSVIQVSNDKTVAIFHLAKFPADTKAFLSPTLKKIIEDENVIKSGVQIKNDMRRLALLIPVNPAGIVDLADFHSLLFAAQGNTLEPNQQLPASLKGLTEHYLRLPLMKGEVRTSDWSKSLDENQKTYAANDVYASYRVFDSMDQLRRSLDPRPALPPQSSVNHLETVELYYKKAARPVGSKGKKPTVIRVPKDPSPELAKAYEWVKEYAKTVPGEVLTAAVADLRCYALWHYQNMDVEDVAAACRDPPLTTGYVATRILNAIREEKTLTYDATRLLWVFRDLPEQGQRRFFALRSAALAHVRAKKPEVPITSDHNVVDQAEYNQPEEAQFRIRVKYTLPAEPMEKPPVMRYTGGDDQTKLAETLFADTTTHRTNNDEPLIRKLPETNPHDARVKYVQSDSTSRREIKRMDKRQMGPMEQMESEADLRPLVRMTMNKGRERGGSTVTMSPSVDQPKRWSSIEDYLNAAKSQAMQELEGTPFGHVGLPSNSAPKGATIALGASGELGDAIEGVVVNDGHRFMEADDEVVREVVARKQRIGVPTRRRKVQTTSAE</sequence>
<protein>
    <recommendedName>
        <fullName evidence="4">3'-5' exonuclease domain-containing protein</fullName>
    </recommendedName>
</protein>
<evidence type="ECO:0000259" key="4">
    <source>
        <dbReference type="SMART" id="SM00474"/>
    </source>
</evidence>
<feature type="compositionally biased region" description="Low complexity" evidence="3">
    <location>
        <begin position="86"/>
        <end position="95"/>
    </location>
</feature>
<dbReference type="InterPro" id="IPR036397">
    <property type="entry name" value="RNaseH_sf"/>
</dbReference>
<dbReference type="CDD" id="cd06141">
    <property type="entry name" value="WRN_exo"/>
    <property type="match status" value="1"/>
</dbReference>
<dbReference type="GO" id="GO:0005634">
    <property type="term" value="C:nucleus"/>
    <property type="evidence" value="ECO:0007669"/>
    <property type="project" value="TreeGrafter"/>
</dbReference>
<dbReference type="EMBL" id="JAVHJO010000008">
    <property type="protein sequence ID" value="KAK6538216.1"/>
    <property type="molecule type" value="Genomic_DNA"/>
</dbReference>
<dbReference type="Pfam" id="PF01612">
    <property type="entry name" value="DNA_pol_A_exo1"/>
    <property type="match status" value="1"/>
</dbReference>
<feature type="region of interest" description="Disordered" evidence="3">
    <location>
        <begin position="14"/>
        <end position="137"/>
    </location>
</feature>
<feature type="compositionally biased region" description="Polar residues" evidence="3">
    <location>
        <begin position="96"/>
        <end position="122"/>
    </location>
</feature>
<dbReference type="GO" id="GO:0003676">
    <property type="term" value="F:nucleic acid binding"/>
    <property type="evidence" value="ECO:0007669"/>
    <property type="project" value="InterPro"/>
</dbReference>
<evidence type="ECO:0000256" key="1">
    <source>
        <dbReference type="ARBA" id="ARBA00022722"/>
    </source>
</evidence>
<dbReference type="SMART" id="SM00474">
    <property type="entry name" value="35EXOc"/>
    <property type="match status" value="1"/>
</dbReference>
<keyword evidence="2" id="KW-0378">Hydrolase</keyword>
<dbReference type="InterPro" id="IPR012337">
    <property type="entry name" value="RNaseH-like_sf"/>
</dbReference>
<proteinExistence type="predicted"/>
<dbReference type="GO" id="GO:0005737">
    <property type="term" value="C:cytoplasm"/>
    <property type="evidence" value="ECO:0007669"/>
    <property type="project" value="TreeGrafter"/>
</dbReference>
<keyword evidence="6" id="KW-1185">Reference proteome</keyword>
<dbReference type="Gene3D" id="3.30.420.10">
    <property type="entry name" value="Ribonuclease H-like superfamily/Ribonuclease H"/>
    <property type="match status" value="1"/>
</dbReference>
<dbReference type="InterPro" id="IPR051132">
    <property type="entry name" value="3-5_Exonuclease_domain"/>
</dbReference>
<organism evidence="5 6">
    <name type="scientific">Orbilia ellipsospora</name>
    <dbReference type="NCBI Taxonomy" id="2528407"/>
    <lineage>
        <taxon>Eukaryota</taxon>
        <taxon>Fungi</taxon>
        <taxon>Dikarya</taxon>
        <taxon>Ascomycota</taxon>
        <taxon>Pezizomycotina</taxon>
        <taxon>Orbiliomycetes</taxon>
        <taxon>Orbiliales</taxon>
        <taxon>Orbiliaceae</taxon>
        <taxon>Orbilia</taxon>
    </lineage>
</organism>
<dbReference type="InterPro" id="IPR002562">
    <property type="entry name" value="3'-5'_exonuclease_dom"/>
</dbReference>
<evidence type="ECO:0000256" key="3">
    <source>
        <dbReference type="SAM" id="MobiDB-lite"/>
    </source>
</evidence>
<dbReference type="GO" id="GO:0008408">
    <property type="term" value="F:3'-5' exonuclease activity"/>
    <property type="evidence" value="ECO:0007669"/>
    <property type="project" value="InterPro"/>
</dbReference>
<dbReference type="PANTHER" id="PTHR13620">
    <property type="entry name" value="3-5 EXONUCLEASE"/>
    <property type="match status" value="1"/>
</dbReference>
<evidence type="ECO:0000313" key="6">
    <source>
        <dbReference type="Proteomes" id="UP001365542"/>
    </source>
</evidence>